<sequence>MIEVILKKIRDRRRMMKELVELKSYPQVEDFIQGHELSFLYVSRPDCSVCHAILPKLRILLDQFPSIDLGQVNAMEVEEIAGNLSIFTAPTLLLFVEGKEYLREDRFVRFAALEEKLTRIYELYISNED</sequence>
<dbReference type="Pfam" id="PF00085">
    <property type="entry name" value="Thioredoxin"/>
    <property type="match status" value="1"/>
</dbReference>
<proteinExistence type="predicted"/>
<dbReference type="EMBL" id="BMIW01000027">
    <property type="protein sequence ID" value="GGG09216.1"/>
    <property type="molecule type" value="Genomic_DNA"/>
</dbReference>
<protein>
    <submittedName>
        <fullName evidence="2">Thioredoxin-like protein YdfQ</fullName>
    </submittedName>
</protein>
<dbReference type="CDD" id="cd02947">
    <property type="entry name" value="TRX_family"/>
    <property type="match status" value="1"/>
</dbReference>
<evidence type="ECO:0000259" key="1">
    <source>
        <dbReference type="Pfam" id="PF00085"/>
    </source>
</evidence>
<feature type="domain" description="Thioredoxin" evidence="1">
    <location>
        <begin position="37"/>
        <end position="101"/>
    </location>
</feature>
<dbReference type="Gene3D" id="3.40.30.10">
    <property type="entry name" value="Glutaredoxin"/>
    <property type="match status" value="1"/>
</dbReference>
<accession>A0ABQ1W112</accession>
<dbReference type="InterPro" id="IPR013766">
    <property type="entry name" value="Thioredoxin_domain"/>
</dbReference>
<evidence type="ECO:0000313" key="3">
    <source>
        <dbReference type="Proteomes" id="UP000608420"/>
    </source>
</evidence>
<comment type="caution">
    <text evidence="2">The sequence shown here is derived from an EMBL/GenBank/DDBJ whole genome shotgun (WGS) entry which is preliminary data.</text>
</comment>
<evidence type="ECO:0000313" key="2">
    <source>
        <dbReference type="EMBL" id="GGG09216.1"/>
    </source>
</evidence>
<dbReference type="InterPro" id="IPR036249">
    <property type="entry name" value="Thioredoxin-like_sf"/>
</dbReference>
<dbReference type="SUPFAM" id="SSF52833">
    <property type="entry name" value="Thioredoxin-like"/>
    <property type="match status" value="1"/>
</dbReference>
<name>A0ABQ1W112_9BACL</name>
<dbReference type="Proteomes" id="UP000608420">
    <property type="component" value="Unassembled WGS sequence"/>
</dbReference>
<keyword evidence="3" id="KW-1185">Reference proteome</keyword>
<reference evidence="3" key="1">
    <citation type="journal article" date="2019" name="Int. J. Syst. Evol. Microbiol.">
        <title>The Global Catalogue of Microorganisms (GCM) 10K type strain sequencing project: providing services to taxonomists for standard genome sequencing and annotation.</title>
        <authorList>
            <consortium name="The Broad Institute Genomics Platform"/>
            <consortium name="The Broad Institute Genome Sequencing Center for Infectious Disease"/>
            <person name="Wu L."/>
            <person name="Ma J."/>
        </authorList>
    </citation>
    <scope>NUCLEOTIDE SEQUENCE [LARGE SCALE GENOMIC DNA]</scope>
    <source>
        <strain evidence="3">CGMCC 1.15420</strain>
    </source>
</reference>
<gene>
    <name evidence="2" type="primary">ydfQ</name>
    <name evidence="2" type="ORF">GCM10010913_33790</name>
</gene>
<organism evidence="2 3">
    <name type="scientific">Paenibacillus aceti</name>
    <dbReference type="NCBI Taxonomy" id="1820010"/>
    <lineage>
        <taxon>Bacteria</taxon>
        <taxon>Bacillati</taxon>
        <taxon>Bacillota</taxon>
        <taxon>Bacilli</taxon>
        <taxon>Bacillales</taxon>
        <taxon>Paenibacillaceae</taxon>
        <taxon>Paenibacillus</taxon>
    </lineage>
</organism>